<protein>
    <recommendedName>
        <fullName evidence="3">DUF2332 domain-containing protein</fullName>
    </recommendedName>
</protein>
<evidence type="ECO:0000313" key="2">
    <source>
        <dbReference type="Proteomes" id="UP001179280"/>
    </source>
</evidence>
<reference evidence="1" key="1">
    <citation type="submission" date="2021-01" db="EMBL/GenBank/DDBJ databases">
        <title>Genomic Encyclopedia of Type Strains, Phase IV (KMG-IV): sequencing the most valuable type-strain genomes for metagenomic binning, comparative biology and taxonomic classification.</title>
        <authorList>
            <person name="Goeker M."/>
        </authorList>
    </citation>
    <scope>NUCLEOTIDE SEQUENCE</scope>
    <source>
        <strain evidence="1">DSM 21943</strain>
    </source>
</reference>
<evidence type="ECO:0000313" key="1">
    <source>
        <dbReference type="EMBL" id="MBM7837778.1"/>
    </source>
</evidence>
<dbReference type="Pfam" id="PF10094">
    <property type="entry name" value="DUF2332"/>
    <property type="match status" value="1"/>
</dbReference>
<sequence length="345" mass="39095">MRTAESLQKTFLTFAELECKGSSELYYELAQKIALDADLLELCQTEKRGQPIPNLLFGAVHYLLLRGSDHPLKQFYPSVVAHPDQTGDTFAAFKEFCLSHQEEIEQLLQTKIVQTNEVRRCAYLYPVFSAVYEKTQKPIALIEIGTSAGLQLFWDKYAYAYGDGNTYGNEKSSLLLTTAIKSEVRPPMPNEVPPVTDRFGLDLNTIDLHNEDEKQWLKALIWPDHQERLALFEQAATYVLEGSVHFKDGDGIAQLETIANMIDKDSTICIFHTHVANQLPAEAKERLLNTLAAIGQTRDVFHIYNNMTDPYLHGDAIINGTERKQTLAVTEGHGKWVEWLTDKLF</sequence>
<dbReference type="EMBL" id="JAFBCV010000002">
    <property type="protein sequence ID" value="MBM7837778.1"/>
    <property type="molecule type" value="Genomic_DNA"/>
</dbReference>
<proteinExistence type="predicted"/>
<accession>A0ABS2SQI0</accession>
<dbReference type="RefSeq" id="WP_204464830.1">
    <property type="nucleotide sequence ID" value="NZ_JAFBCV010000002.1"/>
</dbReference>
<organism evidence="1 2">
    <name type="scientific">Shouchella xiaoxiensis</name>
    <dbReference type="NCBI Taxonomy" id="766895"/>
    <lineage>
        <taxon>Bacteria</taxon>
        <taxon>Bacillati</taxon>
        <taxon>Bacillota</taxon>
        <taxon>Bacilli</taxon>
        <taxon>Bacillales</taxon>
        <taxon>Bacillaceae</taxon>
        <taxon>Shouchella</taxon>
    </lineage>
</organism>
<gene>
    <name evidence="1" type="ORF">JOC54_001009</name>
</gene>
<dbReference type="PIRSF" id="PIRSF012608">
    <property type="entry name" value="UCP012608"/>
    <property type="match status" value="1"/>
</dbReference>
<comment type="caution">
    <text evidence="1">The sequence shown here is derived from an EMBL/GenBank/DDBJ whole genome shotgun (WGS) entry which is preliminary data.</text>
</comment>
<keyword evidence="2" id="KW-1185">Reference proteome</keyword>
<name>A0ABS2SQI0_9BACI</name>
<dbReference type="InterPro" id="IPR011200">
    <property type="entry name" value="UCP012608"/>
</dbReference>
<evidence type="ECO:0008006" key="3">
    <source>
        <dbReference type="Google" id="ProtNLM"/>
    </source>
</evidence>
<dbReference type="Proteomes" id="UP001179280">
    <property type="component" value="Unassembled WGS sequence"/>
</dbReference>